<evidence type="ECO:0000259" key="5">
    <source>
        <dbReference type="Pfam" id="PF13407"/>
    </source>
</evidence>
<dbReference type="RefSeq" id="WP_269123303.1">
    <property type="nucleotide sequence ID" value="NZ_JAPUBN010000011.1"/>
</dbReference>
<gene>
    <name evidence="6" type="ORF">O1D97_04795</name>
</gene>
<reference evidence="6" key="1">
    <citation type="submission" date="2022-12" db="EMBL/GenBank/DDBJ databases">
        <title>Marinomonas 15G1-11 sp. nov, isolated from marine algae.</title>
        <authorList>
            <person name="Butt M."/>
            <person name="Choi D.G."/>
            <person name="Kim J.M."/>
            <person name="Lee J.K."/>
            <person name="Baek J.H."/>
            <person name="Jeon C.O."/>
        </authorList>
    </citation>
    <scope>NUCLEOTIDE SEQUENCE</scope>
    <source>
        <strain evidence="6">15G1-11</strain>
    </source>
</reference>
<evidence type="ECO:0000256" key="4">
    <source>
        <dbReference type="SAM" id="SignalP"/>
    </source>
</evidence>
<feature type="chain" id="PRO_5046036041" evidence="4">
    <location>
        <begin position="27"/>
        <end position="330"/>
    </location>
</feature>
<name>A0ABT4JRJ9_9GAMM</name>
<sequence length="330" mass="34377">MKKFTPILASATLAMSLVATSMSATAAESYVPVIVKATTSEYWQTVFLGARAAAKDAGVRIEELGAAAESDIAEQIAIMENTITRQPTAIVLAPTATDPLSGTVEAATAAGIPVILIDSAVGTDAYASFLSTNNYVGGQKGAEALAQCIKDKTGKAEGKVAYLTSLAGVESLTSRDNGFLDGMKAFPGIEVVDNRIGNNDMAQGLTNTLDIMSRTPDLVGLFADNAIMGIGAGAALDERGGNKPCLIAFDADEQEVNLLKDNIIDGLIVQDPYMMGYAGVWFAAAAGHGARLPKEIDTGVMVVTPSNYKESKFAGLLDPKKRQLGSFVGE</sequence>
<dbReference type="InterPro" id="IPR028082">
    <property type="entry name" value="Peripla_BP_I"/>
</dbReference>
<accession>A0ABT4JRJ9</accession>
<protein>
    <submittedName>
        <fullName evidence="6">ABC transporter substrate-binding protein</fullName>
    </submittedName>
</protein>
<dbReference type="Gene3D" id="3.40.50.2300">
    <property type="match status" value="2"/>
</dbReference>
<keyword evidence="3 4" id="KW-0732">Signal</keyword>
<dbReference type="EMBL" id="JAPUBN010000011">
    <property type="protein sequence ID" value="MCZ2720982.1"/>
    <property type="molecule type" value="Genomic_DNA"/>
</dbReference>
<feature type="domain" description="Periplasmic binding protein" evidence="5">
    <location>
        <begin position="33"/>
        <end position="286"/>
    </location>
</feature>
<dbReference type="PANTHER" id="PTHR46847">
    <property type="entry name" value="D-ALLOSE-BINDING PERIPLASMIC PROTEIN-RELATED"/>
    <property type="match status" value="1"/>
</dbReference>
<evidence type="ECO:0000256" key="2">
    <source>
        <dbReference type="ARBA" id="ARBA00007639"/>
    </source>
</evidence>
<comment type="similarity">
    <text evidence="2">Belongs to the bacterial solute-binding protein 2 family.</text>
</comment>
<comment type="caution">
    <text evidence="6">The sequence shown here is derived from an EMBL/GenBank/DDBJ whole genome shotgun (WGS) entry which is preliminary data.</text>
</comment>
<dbReference type="Proteomes" id="UP001149719">
    <property type="component" value="Unassembled WGS sequence"/>
</dbReference>
<organism evidence="6 7">
    <name type="scientific">Marinomonas phaeophyticola</name>
    <dbReference type="NCBI Taxonomy" id="3004091"/>
    <lineage>
        <taxon>Bacteria</taxon>
        <taxon>Pseudomonadati</taxon>
        <taxon>Pseudomonadota</taxon>
        <taxon>Gammaproteobacteria</taxon>
        <taxon>Oceanospirillales</taxon>
        <taxon>Oceanospirillaceae</taxon>
        <taxon>Marinomonas</taxon>
    </lineage>
</organism>
<evidence type="ECO:0000313" key="7">
    <source>
        <dbReference type="Proteomes" id="UP001149719"/>
    </source>
</evidence>
<dbReference type="Pfam" id="PF13407">
    <property type="entry name" value="Peripla_BP_4"/>
    <property type="match status" value="1"/>
</dbReference>
<keyword evidence="7" id="KW-1185">Reference proteome</keyword>
<dbReference type="PANTHER" id="PTHR46847:SF1">
    <property type="entry name" value="D-ALLOSE-BINDING PERIPLASMIC PROTEIN-RELATED"/>
    <property type="match status" value="1"/>
</dbReference>
<dbReference type="InterPro" id="IPR025997">
    <property type="entry name" value="SBP_2_dom"/>
</dbReference>
<evidence type="ECO:0000256" key="3">
    <source>
        <dbReference type="ARBA" id="ARBA00022729"/>
    </source>
</evidence>
<proteinExistence type="inferred from homology"/>
<dbReference type="SUPFAM" id="SSF53822">
    <property type="entry name" value="Periplasmic binding protein-like I"/>
    <property type="match status" value="1"/>
</dbReference>
<comment type="subcellular location">
    <subcellularLocation>
        <location evidence="1">Cell envelope</location>
    </subcellularLocation>
</comment>
<evidence type="ECO:0000313" key="6">
    <source>
        <dbReference type="EMBL" id="MCZ2720982.1"/>
    </source>
</evidence>
<dbReference type="CDD" id="cd20008">
    <property type="entry name" value="PBP1_ABC_sugar_binding-like"/>
    <property type="match status" value="1"/>
</dbReference>
<evidence type="ECO:0000256" key="1">
    <source>
        <dbReference type="ARBA" id="ARBA00004196"/>
    </source>
</evidence>
<feature type="signal peptide" evidence="4">
    <location>
        <begin position="1"/>
        <end position="26"/>
    </location>
</feature>